<dbReference type="OrthoDB" id="14727at2"/>
<name>A0A3M6QSP7_9BURK</name>
<dbReference type="InterPro" id="IPR007332">
    <property type="entry name" value="DUF411"/>
</dbReference>
<dbReference type="Proteomes" id="UP000278006">
    <property type="component" value="Unassembled WGS sequence"/>
</dbReference>
<dbReference type="EMBL" id="RDQO01000003">
    <property type="protein sequence ID" value="RMX06047.1"/>
    <property type="molecule type" value="Genomic_DNA"/>
</dbReference>
<comment type="caution">
    <text evidence="1">The sequence shown here is derived from an EMBL/GenBank/DDBJ whole genome shotgun (WGS) entry which is preliminary data.</text>
</comment>
<accession>A0A3M6QSP7</accession>
<reference evidence="1 2" key="1">
    <citation type="submission" date="2018-10" db="EMBL/GenBank/DDBJ databases">
        <title>Draft genome of Cortibacter populi DSM10536.</title>
        <authorList>
            <person name="Bernier A.-M."/>
            <person name="Bernard K."/>
        </authorList>
    </citation>
    <scope>NUCLEOTIDE SEQUENCE [LARGE SCALE GENOMIC DNA]</scope>
    <source>
        <strain evidence="1 2">DSM 105136</strain>
    </source>
</reference>
<protein>
    <submittedName>
        <fullName evidence="1">DUF411 domain-containing protein</fullName>
    </submittedName>
</protein>
<evidence type="ECO:0000313" key="1">
    <source>
        <dbReference type="EMBL" id="RMX06047.1"/>
    </source>
</evidence>
<evidence type="ECO:0000313" key="2">
    <source>
        <dbReference type="Proteomes" id="UP000278006"/>
    </source>
</evidence>
<dbReference type="AlphaFoldDB" id="A0A3M6QSP7"/>
<proteinExistence type="predicted"/>
<gene>
    <name evidence="1" type="ORF">D8I35_11710</name>
</gene>
<keyword evidence="2" id="KW-1185">Reference proteome</keyword>
<dbReference type="Pfam" id="PF04214">
    <property type="entry name" value="DUF411"/>
    <property type="match status" value="1"/>
</dbReference>
<sequence>MAGRVAASSASSDAVPMEVWLDPSCGCCKDWIAHMVANGFAPTVHETGNHAVRERLGMPVRYGSCHTALVGGYVLEGHVPAQDVRRLLQSRIQALGLAVPGMVVGSPGMDGAVYEGRSDPYEVLLVLKGGESRVYRAYR</sequence>
<organism evidence="1 2">
    <name type="scientific">Corticibacter populi</name>
    <dbReference type="NCBI Taxonomy" id="1550736"/>
    <lineage>
        <taxon>Bacteria</taxon>
        <taxon>Pseudomonadati</taxon>
        <taxon>Pseudomonadota</taxon>
        <taxon>Betaproteobacteria</taxon>
        <taxon>Burkholderiales</taxon>
        <taxon>Comamonadaceae</taxon>
        <taxon>Corticibacter</taxon>
    </lineage>
</organism>